<dbReference type="KEGG" id="llp:GH975_00065"/>
<feature type="region of interest" description="Disordered" evidence="1">
    <location>
        <begin position="77"/>
        <end position="104"/>
    </location>
</feature>
<keyword evidence="2" id="KW-0732">Signal</keyword>
<evidence type="ECO:0000256" key="1">
    <source>
        <dbReference type="SAM" id="MobiDB-lite"/>
    </source>
</evidence>
<feature type="signal peptide" evidence="2">
    <location>
        <begin position="1"/>
        <end position="22"/>
    </location>
</feature>
<dbReference type="GO" id="GO:0042597">
    <property type="term" value="C:periplasmic space"/>
    <property type="evidence" value="ECO:0007669"/>
    <property type="project" value="InterPro"/>
</dbReference>
<dbReference type="EMBL" id="CP045871">
    <property type="protein sequence ID" value="QGG79033.1"/>
    <property type="molecule type" value="Genomic_DNA"/>
</dbReference>
<dbReference type="AlphaFoldDB" id="A0A5Q2Q7U5"/>
<dbReference type="RefSeq" id="WP_153712537.1">
    <property type="nucleotide sequence ID" value="NZ_CP045871.1"/>
</dbReference>
<keyword evidence="4" id="KW-1185">Reference proteome</keyword>
<dbReference type="InterPro" id="IPR012899">
    <property type="entry name" value="LTXXQ"/>
</dbReference>
<dbReference type="Proteomes" id="UP000388235">
    <property type="component" value="Chromosome"/>
</dbReference>
<evidence type="ECO:0000313" key="4">
    <source>
        <dbReference type="Proteomes" id="UP000388235"/>
    </source>
</evidence>
<name>A0A5Q2Q7U5_9GAMM</name>
<proteinExistence type="predicted"/>
<evidence type="ECO:0000313" key="3">
    <source>
        <dbReference type="EMBL" id="QGG79033.1"/>
    </source>
</evidence>
<feature type="chain" id="PRO_5024398091" description="LTXXQ motif family protein" evidence="2">
    <location>
        <begin position="23"/>
        <end position="104"/>
    </location>
</feature>
<dbReference type="Gene3D" id="1.20.120.1490">
    <property type="match status" value="1"/>
</dbReference>
<reference evidence="3 4" key="1">
    <citation type="submission" date="2019-11" db="EMBL/GenBank/DDBJ databases">
        <authorList>
            <person name="Khan S.A."/>
            <person name="Jeon C.O."/>
            <person name="Chun B.H."/>
        </authorList>
    </citation>
    <scope>NUCLEOTIDE SEQUENCE [LARGE SCALE GENOMIC DNA]</scope>
    <source>
        <strain evidence="3 4">IMCC 1097</strain>
    </source>
</reference>
<gene>
    <name evidence="3" type="ORF">GH975_00065</name>
</gene>
<evidence type="ECO:0008006" key="5">
    <source>
        <dbReference type="Google" id="ProtNLM"/>
    </source>
</evidence>
<evidence type="ECO:0000256" key="2">
    <source>
        <dbReference type="SAM" id="SignalP"/>
    </source>
</evidence>
<sequence length="104" mass="11571">MKKIAMISALVVATATAGFAVADGRGDRMMKGLDLTDAQQTQMMELRDQQRATMQAMHAAFSANVRAILTPEQQVTFDERMQKRQAKMEKRDGKDGYGMKGDRS</sequence>
<accession>A0A5Q2Q7U5</accession>
<organism evidence="3 4">
    <name type="scientific">Litorivicinus lipolyticus</name>
    <dbReference type="NCBI Taxonomy" id="418701"/>
    <lineage>
        <taxon>Bacteria</taxon>
        <taxon>Pseudomonadati</taxon>
        <taxon>Pseudomonadota</taxon>
        <taxon>Gammaproteobacteria</taxon>
        <taxon>Oceanospirillales</taxon>
        <taxon>Litorivicinaceae</taxon>
        <taxon>Litorivicinus</taxon>
    </lineage>
</organism>
<dbReference type="Pfam" id="PF07813">
    <property type="entry name" value="LTXXQ"/>
    <property type="match status" value="1"/>
</dbReference>
<protein>
    <recommendedName>
        <fullName evidence="5">LTXXQ motif family protein</fullName>
    </recommendedName>
</protein>
<dbReference type="OrthoDB" id="6105813at2"/>